<gene>
    <name evidence="2" type="ORF">C8D99_10875</name>
</gene>
<evidence type="ECO:0000313" key="3">
    <source>
        <dbReference type="Proteomes" id="UP000295066"/>
    </source>
</evidence>
<feature type="transmembrane region" description="Helical" evidence="1">
    <location>
        <begin position="64"/>
        <end position="95"/>
    </location>
</feature>
<organism evidence="2 3">
    <name type="scientific">Aminivibrio pyruvatiphilus</name>
    <dbReference type="NCBI Taxonomy" id="1005740"/>
    <lineage>
        <taxon>Bacteria</taxon>
        <taxon>Thermotogati</taxon>
        <taxon>Synergistota</taxon>
        <taxon>Synergistia</taxon>
        <taxon>Synergistales</taxon>
        <taxon>Aminobacteriaceae</taxon>
        <taxon>Aminivibrio</taxon>
    </lineage>
</organism>
<dbReference type="InterPro" id="IPR010387">
    <property type="entry name" value="QueT"/>
</dbReference>
<proteinExistence type="predicted"/>
<keyword evidence="3" id="KW-1185">Reference proteome</keyword>
<accession>A0A4R8MA37</accession>
<feature type="transmembrane region" description="Helical" evidence="1">
    <location>
        <begin position="102"/>
        <end position="121"/>
    </location>
</feature>
<evidence type="ECO:0000313" key="2">
    <source>
        <dbReference type="EMBL" id="TDY60526.1"/>
    </source>
</evidence>
<dbReference type="Pfam" id="PF06177">
    <property type="entry name" value="QueT"/>
    <property type="match status" value="1"/>
</dbReference>
<dbReference type="PIRSF" id="PIRSF031501">
    <property type="entry name" value="QueT"/>
    <property type="match status" value="1"/>
</dbReference>
<keyword evidence="1" id="KW-0812">Transmembrane</keyword>
<name>A0A4R8MA37_9BACT</name>
<dbReference type="RefSeq" id="WP_243833862.1">
    <property type="nucleotide sequence ID" value="NZ_SORI01000008.1"/>
</dbReference>
<sequence>MQKSRLNMKSLLAPKSLAVSGLVAAAYAVVTILFAPISYGHIQVRISEALTVLPFLFPQAVPGLFIGCLIANFAGGFGILDVVLGSGATLIAAVLTARMPNVWLASVPPVLVNMAVVGGYLSFLLDIPFLLCALYVGLGQVIACCFLGIPLVLLLERRMKKGGTGPAL</sequence>
<keyword evidence="1" id="KW-0472">Membrane</keyword>
<feature type="transmembrane region" description="Helical" evidence="1">
    <location>
        <begin position="127"/>
        <end position="155"/>
    </location>
</feature>
<dbReference type="AlphaFoldDB" id="A0A4R8MA37"/>
<dbReference type="Proteomes" id="UP000295066">
    <property type="component" value="Unassembled WGS sequence"/>
</dbReference>
<evidence type="ECO:0000256" key="1">
    <source>
        <dbReference type="SAM" id="Phobius"/>
    </source>
</evidence>
<dbReference type="EMBL" id="SORI01000008">
    <property type="protein sequence ID" value="TDY60526.1"/>
    <property type="molecule type" value="Genomic_DNA"/>
</dbReference>
<dbReference type="PANTHER" id="PTHR40044">
    <property type="entry name" value="INTEGRAL MEMBRANE PROTEIN-RELATED"/>
    <property type="match status" value="1"/>
</dbReference>
<reference evidence="2 3" key="1">
    <citation type="submission" date="2019-03" db="EMBL/GenBank/DDBJ databases">
        <title>Genomic Encyclopedia of Type Strains, Phase IV (KMG-IV): sequencing the most valuable type-strain genomes for metagenomic binning, comparative biology and taxonomic classification.</title>
        <authorList>
            <person name="Goeker M."/>
        </authorList>
    </citation>
    <scope>NUCLEOTIDE SEQUENCE [LARGE SCALE GENOMIC DNA]</scope>
    <source>
        <strain evidence="2 3">DSM 25964</strain>
    </source>
</reference>
<dbReference type="PANTHER" id="PTHR40044:SF1">
    <property type="entry name" value="INTEGRAL MEMBRANE PROTEIN"/>
    <property type="match status" value="1"/>
</dbReference>
<comment type="caution">
    <text evidence="2">The sequence shown here is derived from an EMBL/GenBank/DDBJ whole genome shotgun (WGS) entry which is preliminary data.</text>
</comment>
<keyword evidence="1" id="KW-1133">Transmembrane helix</keyword>
<protein>
    <submittedName>
        <fullName evidence="2">Putative membrane protein</fullName>
    </submittedName>
</protein>